<keyword evidence="3" id="KW-1185">Reference proteome</keyword>
<dbReference type="Proteomes" id="UP000236497">
    <property type="component" value="Unassembled WGS sequence"/>
</dbReference>
<organism evidence="2 3">
    <name type="scientific">Herbinix hemicellulosilytica</name>
    <dbReference type="NCBI Taxonomy" id="1564487"/>
    <lineage>
        <taxon>Bacteria</taxon>
        <taxon>Bacillati</taxon>
        <taxon>Bacillota</taxon>
        <taxon>Clostridia</taxon>
        <taxon>Lachnospirales</taxon>
        <taxon>Lachnospiraceae</taxon>
        <taxon>Herbinix</taxon>
    </lineage>
</organism>
<dbReference type="GO" id="GO:0016070">
    <property type="term" value="P:RNA metabolic process"/>
    <property type="evidence" value="ECO:0007669"/>
    <property type="project" value="InterPro"/>
</dbReference>
<gene>
    <name evidence="2" type="ORF">HHT355_2682</name>
</gene>
<dbReference type="GO" id="GO:0003723">
    <property type="term" value="F:RNA binding"/>
    <property type="evidence" value="ECO:0007669"/>
    <property type="project" value="InterPro"/>
</dbReference>
<evidence type="ECO:0000313" key="2">
    <source>
        <dbReference type="EMBL" id="CRZ35863.1"/>
    </source>
</evidence>
<sequence>MQKRILSVYYSYTGDKEVPQIRLQGKWLKKLGFETGKKIVVLAENGVLEIRLTSDKNNVSLVKKDNNKFSKKSC</sequence>
<evidence type="ECO:0000259" key="1">
    <source>
        <dbReference type="Pfam" id="PF08845"/>
    </source>
</evidence>
<dbReference type="GO" id="GO:0005737">
    <property type="term" value="C:cytoplasm"/>
    <property type="evidence" value="ECO:0007669"/>
    <property type="project" value="InterPro"/>
</dbReference>
<dbReference type="AlphaFoldDB" id="A0A0H5SZN7"/>
<feature type="domain" description="Toxin SymE-like" evidence="1">
    <location>
        <begin position="6"/>
        <end position="50"/>
    </location>
</feature>
<dbReference type="RefSeq" id="WP_103203917.1">
    <property type="nucleotide sequence ID" value="NZ_CVTD020000029.1"/>
</dbReference>
<proteinExistence type="predicted"/>
<dbReference type="Pfam" id="PF08845">
    <property type="entry name" value="SymE_toxin"/>
    <property type="match status" value="1"/>
</dbReference>
<evidence type="ECO:0000313" key="3">
    <source>
        <dbReference type="Proteomes" id="UP000236497"/>
    </source>
</evidence>
<dbReference type="InterPro" id="IPR014944">
    <property type="entry name" value="Toxin_SymE-like"/>
</dbReference>
<dbReference type="EMBL" id="CVTD020000029">
    <property type="protein sequence ID" value="CRZ35863.1"/>
    <property type="molecule type" value="Genomic_DNA"/>
</dbReference>
<accession>A0A0H5SZN7</accession>
<dbReference type="GO" id="GO:0016788">
    <property type="term" value="F:hydrolase activity, acting on ester bonds"/>
    <property type="evidence" value="ECO:0007669"/>
    <property type="project" value="InterPro"/>
</dbReference>
<name>A0A0H5SZN7_HERHM</name>
<reference evidence="2 3" key="1">
    <citation type="submission" date="2015-06" db="EMBL/GenBank/DDBJ databases">
        <authorList>
            <person name="Wibberg Daniel"/>
        </authorList>
    </citation>
    <scope>NUCLEOTIDE SEQUENCE [LARGE SCALE GENOMIC DNA]</scope>
    <source>
        <strain evidence="2 3">T3/55T</strain>
    </source>
</reference>
<protein>
    <recommendedName>
        <fullName evidence="1">Toxin SymE-like domain-containing protein</fullName>
    </recommendedName>
</protein>